<dbReference type="RefSeq" id="XP_018618368.1">
    <property type="nucleotide sequence ID" value="XM_018762852.1"/>
</dbReference>
<evidence type="ECO:0000313" key="4">
    <source>
        <dbReference type="Ensembl" id="ENSSFOP00015043909.1"/>
    </source>
</evidence>
<dbReference type="GeneTree" id="ENSGT00390000015971"/>
<reference evidence="4" key="2">
    <citation type="submission" date="2025-08" db="UniProtKB">
        <authorList>
            <consortium name="Ensembl"/>
        </authorList>
    </citation>
    <scope>IDENTIFICATION</scope>
</reference>
<dbReference type="GeneID" id="108940595"/>
<keyword evidence="5" id="KW-1185">Reference proteome</keyword>
<comment type="similarity">
    <text evidence="2">Belongs to the COMM domain-containing protein 3 family.</text>
</comment>
<dbReference type="InterPro" id="IPR017920">
    <property type="entry name" value="COMM"/>
</dbReference>
<name>A0A8C9T1Z0_SCLFO</name>
<dbReference type="Ensembl" id="ENSSFOT00015077536.1">
    <property type="protein sequence ID" value="ENSSFOP00015043909.1"/>
    <property type="gene ID" value="ENSSFOG00015027725.1"/>
</dbReference>
<evidence type="ECO:0000313" key="5">
    <source>
        <dbReference type="Proteomes" id="UP000694397"/>
    </source>
</evidence>
<organism evidence="4 5">
    <name type="scientific">Scleropages formosus</name>
    <name type="common">Asian bonytongue</name>
    <name type="synonym">Osteoglossum formosum</name>
    <dbReference type="NCBI Taxonomy" id="113540"/>
    <lineage>
        <taxon>Eukaryota</taxon>
        <taxon>Metazoa</taxon>
        <taxon>Chordata</taxon>
        <taxon>Craniata</taxon>
        <taxon>Vertebrata</taxon>
        <taxon>Euteleostomi</taxon>
        <taxon>Actinopterygii</taxon>
        <taxon>Neopterygii</taxon>
        <taxon>Teleostei</taxon>
        <taxon>Osteoglossocephala</taxon>
        <taxon>Osteoglossomorpha</taxon>
        <taxon>Osteoglossiformes</taxon>
        <taxon>Osteoglossidae</taxon>
        <taxon>Scleropages</taxon>
    </lineage>
</organism>
<dbReference type="CTD" id="23412"/>
<accession>A0A8C9T1Z0</accession>
<dbReference type="Proteomes" id="UP000694397">
    <property type="component" value="Chromosome 2"/>
</dbReference>
<dbReference type="GO" id="GO:0006814">
    <property type="term" value="P:sodium ion transport"/>
    <property type="evidence" value="ECO:0007669"/>
    <property type="project" value="InterPro"/>
</dbReference>
<evidence type="ECO:0000259" key="3">
    <source>
        <dbReference type="PROSITE" id="PS51269"/>
    </source>
</evidence>
<dbReference type="AlphaFoldDB" id="A0A8C9T1Z0"/>
<dbReference type="KEGG" id="sfm:108940595"/>
<feature type="domain" description="COMM" evidence="3">
    <location>
        <begin position="124"/>
        <end position="193"/>
    </location>
</feature>
<dbReference type="PANTHER" id="PTHR31159">
    <property type="entry name" value="COMM DOMAIN-CONTAINING PROTEIN 3"/>
    <property type="match status" value="1"/>
</dbReference>
<dbReference type="InterPro" id="IPR037355">
    <property type="entry name" value="COMMD3"/>
</dbReference>
<reference evidence="4" key="3">
    <citation type="submission" date="2025-09" db="UniProtKB">
        <authorList>
            <consortium name="Ensembl"/>
        </authorList>
    </citation>
    <scope>IDENTIFICATION</scope>
</reference>
<evidence type="ECO:0000256" key="2">
    <source>
        <dbReference type="ARBA" id="ARBA00093469"/>
    </source>
</evidence>
<dbReference type="Pfam" id="PF21672">
    <property type="entry name" value="COMM_HN"/>
    <property type="match status" value="1"/>
</dbReference>
<evidence type="ECO:0000256" key="1">
    <source>
        <dbReference type="ARBA" id="ARBA00016548"/>
    </source>
</evidence>
<dbReference type="PROSITE" id="PS51269">
    <property type="entry name" value="COMM"/>
    <property type="match status" value="1"/>
</dbReference>
<dbReference type="PANTHER" id="PTHR31159:SF1">
    <property type="entry name" value="COMM DOMAIN-CONTAINING PROTEIN 3"/>
    <property type="match status" value="1"/>
</dbReference>
<dbReference type="CDD" id="cd04751">
    <property type="entry name" value="Commd3"/>
    <property type="match status" value="1"/>
</dbReference>
<sequence>MELSEFVLKGLQYLADPVHFSDSAFSTLVEASFHSLLHSDSSHTVLDNVDLERIDQALLKHCHGALTTCTLECVKQNADRATISTCLEDLKFDSERIDVFYSLYQKNKSDLENIMSSIGRCPPHIIDASWRLEYQIKNSHLHKVNQPSYLITLNLENGGTRSTEELSFSCTMEQLQDLVGKMKDAAKSLEKATQL</sequence>
<dbReference type="OrthoDB" id="1917519at2759"/>
<proteinExistence type="inferred from homology"/>
<gene>
    <name evidence="4" type="primary">COMMD3</name>
    <name evidence="4" type="synonym">commd3</name>
</gene>
<protein>
    <recommendedName>
        <fullName evidence="1">COMM domain-containing protein 3</fullName>
    </recommendedName>
</protein>
<reference evidence="4 5" key="1">
    <citation type="submission" date="2019-04" db="EMBL/GenBank/DDBJ databases">
        <authorList>
            <consortium name="Wellcome Sanger Institute Data Sharing"/>
        </authorList>
    </citation>
    <scope>NUCLEOTIDE SEQUENCE [LARGE SCALE GENOMIC DNA]</scope>
</reference>
<dbReference type="Pfam" id="PF07258">
    <property type="entry name" value="COMM_domain"/>
    <property type="match status" value="1"/>
</dbReference>